<dbReference type="EMBL" id="MCGE01000001">
    <property type="protein sequence ID" value="ORZ25773.1"/>
    <property type="molecule type" value="Genomic_DNA"/>
</dbReference>
<reference evidence="15 16" key="1">
    <citation type="submission" date="2016-07" db="EMBL/GenBank/DDBJ databases">
        <title>Pervasive Adenine N6-methylation of Active Genes in Fungi.</title>
        <authorList>
            <consortium name="DOE Joint Genome Institute"/>
            <person name="Mondo S.J."/>
            <person name="Dannebaum R.O."/>
            <person name="Kuo R.C."/>
            <person name="Labutti K."/>
            <person name="Haridas S."/>
            <person name="Kuo A."/>
            <person name="Salamov A."/>
            <person name="Ahrendt S.R."/>
            <person name="Lipzen A."/>
            <person name="Sullivan W."/>
            <person name="Andreopoulos W.B."/>
            <person name="Clum A."/>
            <person name="Lindquist E."/>
            <person name="Daum C."/>
            <person name="Ramamoorthy G.K."/>
            <person name="Gryganskyi A."/>
            <person name="Culley D."/>
            <person name="Magnuson J.K."/>
            <person name="James T.Y."/>
            <person name="O'Malley M.A."/>
            <person name="Stajich J.E."/>
            <person name="Spatafora J.W."/>
            <person name="Visel A."/>
            <person name="Grigoriev I.V."/>
        </authorList>
    </citation>
    <scope>NUCLEOTIDE SEQUENCE [LARGE SCALE GENOMIC DNA]</scope>
    <source>
        <strain evidence="15 16">NRRL 1336</strain>
    </source>
</reference>
<dbReference type="SMART" id="SM00220">
    <property type="entry name" value="S_TKc"/>
    <property type="match status" value="1"/>
</dbReference>
<evidence type="ECO:0000256" key="10">
    <source>
        <dbReference type="ARBA" id="ARBA00048367"/>
    </source>
</evidence>
<dbReference type="GO" id="GO:0000307">
    <property type="term" value="C:cyclin-dependent protein kinase holoenzyme complex"/>
    <property type="evidence" value="ECO:0007669"/>
    <property type="project" value="TreeGrafter"/>
</dbReference>
<evidence type="ECO:0000256" key="5">
    <source>
        <dbReference type="ARBA" id="ARBA00022741"/>
    </source>
</evidence>
<keyword evidence="7 11" id="KW-0067">ATP-binding</keyword>
<feature type="compositionally biased region" description="Low complexity" evidence="13">
    <location>
        <begin position="11"/>
        <end position="27"/>
    </location>
</feature>
<comment type="caution">
    <text evidence="15">The sequence shown here is derived from an EMBL/GenBank/DDBJ whole genome shotgun (WGS) entry which is preliminary data.</text>
</comment>
<dbReference type="GO" id="GO:0030332">
    <property type="term" value="F:cyclin binding"/>
    <property type="evidence" value="ECO:0007669"/>
    <property type="project" value="TreeGrafter"/>
</dbReference>
<dbReference type="PROSITE" id="PS00107">
    <property type="entry name" value="PROTEIN_KINASE_ATP"/>
    <property type="match status" value="1"/>
</dbReference>
<feature type="domain" description="Protein kinase" evidence="14">
    <location>
        <begin position="133"/>
        <end position="421"/>
    </location>
</feature>
<dbReference type="InterPro" id="IPR017441">
    <property type="entry name" value="Protein_kinase_ATP_BS"/>
</dbReference>
<evidence type="ECO:0000256" key="3">
    <source>
        <dbReference type="ARBA" id="ARBA00022527"/>
    </source>
</evidence>
<dbReference type="Gene3D" id="1.10.510.10">
    <property type="entry name" value="Transferase(Phosphotransferase) domain 1"/>
    <property type="match status" value="1"/>
</dbReference>
<feature type="compositionally biased region" description="Polar residues" evidence="13">
    <location>
        <begin position="30"/>
        <end position="42"/>
    </location>
</feature>
<dbReference type="GO" id="GO:0010468">
    <property type="term" value="P:regulation of gene expression"/>
    <property type="evidence" value="ECO:0007669"/>
    <property type="project" value="TreeGrafter"/>
</dbReference>
<evidence type="ECO:0000256" key="1">
    <source>
        <dbReference type="ARBA" id="ARBA00006485"/>
    </source>
</evidence>
<dbReference type="InterPro" id="IPR050108">
    <property type="entry name" value="CDK"/>
</dbReference>
<comment type="similarity">
    <text evidence="1">Belongs to the protein kinase superfamily. CMGC Ser/Thr protein kinase family. CDC2/CDKX subfamily.</text>
</comment>
<dbReference type="InterPro" id="IPR011009">
    <property type="entry name" value="Kinase-like_dom_sf"/>
</dbReference>
<evidence type="ECO:0000313" key="15">
    <source>
        <dbReference type="EMBL" id="ORZ25773.1"/>
    </source>
</evidence>
<dbReference type="Pfam" id="PF00069">
    <property type="entry name" value="Pkinase"/>
    <property type="match status" value="1"/>
</dbReference>
<evidence type="ECO:0000256" key="9">
    <source>
        <dbReference type="ARBA" id="ARBA00047811"/>
    </source>
</evidence>
<keyword evidence="3 12" id="KW-0723">Serine/threonine-protein kinase</keyword>
<evidence type="ECO:0000313" key="16">
    <source>
        <dbReference type="Proteomes" id="UP000193560"/>
    </source>
</evidence>
<evidence type="ECO:0000259" key="14">
    <source>
        <dbReference type="PROSITE" id="PS50011"/>
    </source>
</evidence>
<feature type="compositionally biased region" description="Low complexity" evidence="13">
    <location>
        <begin position="75"/>
        <end position="115"/>
    </location>
</feature>
<dbReference type="EC" id="2.7.11.22" evidence="2"/>
<comment type="catalytic activity">
    <reaction evidence="9">
        <text>L-threonyl-[protein] + ATP = O-phospho-L-threonyl-[protein] + ADP + H(+)</text>
        <dbReference type="Rhea" id="RHEA:46608"/>
        <dbReference type="Rhea" id="RHEA-COMP:11060"/>
        <dbReference type="Rhea" id="RHEA-COMP:11605"/>
        <dbReference type="ChEBI" id="CHEBI:15378"/>
        <dbReference type="ChEBI" id="CHEBI:30013"/>
        <dbReference type="ChEBI" id="CHEBI:30616"/>
        <dbReference type="ChEBI" id="CHEBI:61977"/>
        <dbReference type="ChEBI" id="CHEBI:456216"/>
        <dbReference type="EC" id="2.7.11.22"/>
    </reaction>
</comment>
<dbReference type="PROSITE" id="PS00108">
    <property type="entry name" value="PROTEIN_KINASE_ST"/>
    <property type="match status" value="1"/>
</dbReference>
<evidence type="ECO:0000256" key="2">
    <source>
        <dbReference type="ARBA" id="ARBA00012425"/>
    </source>
</evidence>
<dbReference type="GO" id="GO:0005634">
    <property type="term" value="C:nucleus"/>
    <property type="evidence" value="ECO:0007669"/>
    <property type="project" value="TreeGrafter"/>
</dbReference>
<dbReference type="STRING" id="90262.A0A1X2J1S2"/>
<feature type="region of interest" description="Disordered" evidence="13">
    <location>
        <begin position="1"/>
        <end position="126"/>
    </location>
</feature>
<dbReference type="GO" id="GO:0010389">
    <property type="term" value="P:regulation of G2/M transition of mitotic cell cycle"/>
    <property type="evidence" value="ECO:0007669"/>
    <property type="project" value="TreeGrafter"/>
</dbReference>
<evidence type="ECO:0000256" key="11">
    <source>
        <dbReference type="PROSITE-ProRule" id="PRU10141"/>
    </source>
</evidence>
<dbReference type="PANTHER" id="PTHR24056:SF254">
    <property type="entry name" value="CYCLIN-DEPENDENT KINASE 2"/>
    <property type="match status" value="1"/>
</dbReference>
<keyword evidence="6 15" id="KW-0418">Kinase</keyword>
<evidence type="ECO:0000256" key="4">
    <source>
        <dbReference type="ARBA" id="ARBA00022679"/>
    </source>
</evidence>
<dbReference type="GO" id="GO:0007165">
    <property type="term" value="P:signal transduction"/>
    <property type="evidence" value="ECO:0007669"/>
    <property type="project" value="TreeGrafter"/>
</dbReference>
<proteinExistence type="inferred from homology"/>
<dbReference type="OrthoDB" id="1732493at2759"/>
<dbReference type="GO" id="GO:0000082">
    <property type="term" value="P:G1/S transition of mitotic cell cycle"/>
    <property type="evidence" value="ECO:0007669"/>
    <property type="project" value="TreeGrafter"/>
</dbReference>
<feature type="compositionally biased region" description="Pro residues" evidence="13">
    <location>
        <begin position="1"/>
        <end position="10"/>
    </location>
</feature>
<evidence type="ECO:0000256" key="12">
    <source>
        <dbReference type="RuleBase" id="RU000304"/>
    </source>
</evidence>
<feature type="compositionally biased region" description="Basic and acidic residues" evidence="13">
    <location>
        <begin position="50"/>
        <end position="60"/>
    </location>
</feature>
<accession>A0A1X2J1S2</accession>
<dbReference type="Proteomes" id="UP000193560">
    <property type="component" value="Unassembled WGS sequence"/>
</dbReference>
<dbReference type="GO" id="GO:0005524">
    <property type="term" value="F:ATP binding"/>
    <property type="evidence" value="ECO:0007669"/>
    <property type="project" value="UniProtKB-UniRule"/>
</dbReference>
<dbReference type="AlphaFoldDB" id="A0A1X2J1S2"/>
<evidence type="ECO:0000256" key="6">
    <source>
        <dbReference type="ARBA" id="ARBA00022777"/>
    </source>
</evidence>
<feature type="compositionally biased region" description="Basic and acidic residues" evidence="13">
    <location>
        <begin position="116"/>
        <end position="125"/>
    </location>
</feature>
<dbReference type="FunFam" id="1.10.510.10:FF:000706">
    <property type="entry name" value="Cyclin-dependent kinase 1"/>
    <property type="match status" value="1"/>
</dbReference>
<comment type="catalytic activity">
    <reaction evidence="10">
        <text>L-seryl-[protein] + ATP = O-phospho-L-seryl-[protein] + ADP + H(+)</text>
        <dbReference type="Rhea" id="RHEA:17989"/>
        <dbReference type="Rhea" id="RHEA-COMP:9863"/>
        <dbReference type="Rhea" id="RHEA-COMP:11604"/>
        <dbReference type="ChEBI" id="CHEBI:15378"/>
        <dbReference type="ChEBI" id="CHEBI:29999"/>
        <dbReference type="ChEBI" id="CHEBI:30616"/>
        <dbReference type="ChEBI" id="CHEBI:83421"/>
        <dbReference type="ChEBI" id="CHEBI:456216"/>
        <dbReference type="EC" id="2.7.11.22"/>
    </reaction>
</comment>
<name>A0A1X2J1S2_9FUNG</name>
<dbReference type="InterPro" id="IPR000719">
    <property type="entry name" value="Prot_kinase_dom"/>
</dbReference>
<dbReference type="SUPFAM" id="SSF56112">
    <property type="entry name" value="Protein kinase-like (PK-like)"/>
    <property type="match status" value="1"/>
</dbReference>
<dbReference type="PROSITE" id="PS50011">
    <property type="entry name" value="PROTEIN_KINASE_DOM"/>
    <property type="match status" value="1"/>
</dbReference>
<keyword evidence="5 11" id="KW-0547">Nucleotide-binding</keyword>
<organism evidence="15 16">
    <name type="scientific">Absidia repens</name>
    <dbReference type="NCBI Taxonomy" id="90262"/>
    <lineage>
        <taxon>Eukaryota</taxon>
        <taxon>Fungi</taxon>
        <taxon>Fungi incertae sedis</taxon>
        <taxon>Mucoromycota</taxon>
        <taxon>Mucoromycotina</taxon>
        <taxon>Mucoromycetes</taxon>
        <taxon>Mucorales</taxon>
        <taxon>Cunninghamellaceae</taxon>
        <taxon>Absidia</taxon>
    </lineage>
</organism>
<keyword evidence="4" id="KW-0808">Transferase</keyword>
<dbReference type="InterPro" id="IPR008271">
    <property type="entry name" value="Ser/Thr_kinase_AS"/>
</dbReference>
<evidence type="ECO:0000256" key="7">
    <source>
        <dbReference type="ARBA" id="ARBA00022840"/>
    </source>
</evidence>
<sequence length="430" mass="49391">MASSPTPVPATSPDKSHSSTTKSTKITGHSIRNTATKESSTALLPKKISVYKDETIETSKYRQGRGGSPSKLDQNQKQRQQQQQQQQQQQEQQQQRQQRQQQRTEFTEEQLQQQRQDADAQKMEDNDVDEAGYKKLTKIGEGTYGEVFRGLCKKTNASVALKRIQLNISQGGVPTTAIREVALLKEIQHINVIRLVDLIYFDTIIYLVFDYCDVDLRKYMDDVGRQGLTFKHIKSFSHQLLRGLHYCHSHRILHRDLKPQNLLIDRNGKLTIADLGLSRAFGVPMRTYTHQVITLWYRAPEILLGSPHYSTAVDMWSVGCILAEMITLKPLFPGDSQIDELYRIFRVLGTPTEEMWPGVSALPDFHVTFPPWKPADIRERLSKTPYPLKVNDLAIDLLKSLLVYDPYNRISAQKAEEHPFFYDDLSMLRF</sequence>
<evidence type="ECO:0000256" key="13">
    <source>
        <dbReference type="SAM" id="MobiDB-lite"/>
    </source>
</evidence>
<dbReference type="FunFam" id="3.30.200.20:FF:000124">
    <property type="entry name" value="Cyclin-dependent kinase 4"/>
    <property type="match status" value="1"/>
</dbReference>
<dbReference type="GO" id="GO:0005737">
    <property type="term" value="C:cytoplasm"/>
    <property type="evidence" value="ECO:0007669"/>
    <property type="project" value="TreeGrafter"/>
</dbReference>
<feature type="binding site" evidence="11">
    <location>
        <position position="162"/>
    </location>
    <ligand>
        <name>ATP</name>
        <dbReference type="ChEBI" id="CHEBI:30616"/>
    </ligand>
</feature>
<protein>
    <recommendedName>
        <fullName evidence="8">Cyclin-dependent kinase 1</fullName>
        <ecNumber evidence="2">2.7.11.22</ecNumber>
    </recommendedName>
</protein>
<dbReference type="PANTHER" id="PTHR24056">
    <property type="entry name" value="CELL DIVISION PROTEIN KINASE"/>
    <property type="match status" value="1"/>
</dbReference>
<evidence type="ECO:0000256" key="8">
    <source>
        <dbReference type="ARBA" id="ARBA00039266"/>
    </source>
</evidence>
<dbReference type="Gene3D" id="3.30.200.20">
    <property type="entry name" value="Phosphorylase Kinase, domain 1"/>
    <property type="match status" value="1"/>
</dbReference>
<keyword evidence="16" id="KW-1185">Reference proteome</keyword>
<gene>
    <name evidence="15" type="ORF">BCR42DRAFT_445513</name>
</gene>
<dbReference type="GO" id="GO:0004693">
    <property type="term" value="F:cyclin-dependent protein serine/threonine kinase activity"/>
    <property type="evidence" value="ECO:0007669"/>
    <property type="project" value="UniProtKB-EC"/>
</dbReference>